<organism evidence="4 5">
    <name type="scientific">Micromonospora echinofusca</name>
    <dbReference type="NCBI Taxonomy" id="47858"/>
    <lineage>
        <taxon>Bacteria</taxon>
        <taxon>Bacillati</taxon>
        <taxon>Actinomycetota</taxon>
        <taxon>Actinomycetes</taxon>
        <taxon>Micromonosporales</taxon>
        <taxon>Micromonosporaceae</taxon>
        <taxon>Micromonospora</taxon>
    </lineage>
</organism>
<dbReference type="InterPro" id="IPR046278">
    <property type="entry name" value="DUF6311"/>
</dbReference>
<dbReference type="Proteomes" id="UP000198251">
    <property type="component" value="Chromosome I"/>
</dbReference>
<dbReference type="EMBL" id="LT607733">
    <property type="protein sequence ID" value="SCG17434.1"/>
    <property type="molecule type" value="Genomic_DNA"/>
</dbReference>
<feature type="transmembrane region" description="Helical" evidence="2">
    <location>
        <begin position="35"/>
        <end position="53"/>
    </location>
</feature>
<keyword evidence="5" id="KW-1185">Reference proteome</keyword>
<keyword evidence="2" id="KW-1133">Transmembrane helix</keyword>
<feature type="domain" description="DUF6311" evidence="3">
    <location>
        <begin position="68"/>
        <end position="372"/>
    </location>
</feature>
<keyword evidence="2" id="KW-0472">Membrane</keyword>
<feature type="transmembrane region" description="Helical" evidence="2">
    <location>
        <begin position="156"/>
        <end position="172"/>
    </location>
</feature>
<dbReference type="Pfam" id="PF19830">
    <property type="entry name" value="DUF6311"/>
    <property type="match status" value="1"/>
</dbReference>
<name>A0A1C5GC57_MICEH</name>
<feature type="transmembrane region" description="Helical" evidence="2">
    <location>
        <begin position="328"/>
        <end position="345"/>
    </location>
</feature>
<accession>A0A1C5GC57</accession>
<feature type="transmembrane region" description="Helical" evidence="2">
    <location>
        <begin position="218"/>
        <end position="242"/>
    </location>
</feature>
<sequence length="603" mass="64370">MTAARPPATDLSTDAAEERAPADPPREPRRRRPDLVAVLVLLAGALWVTGRGWRDVRGRVLGAQPADQDFNEWMLAHAAHVVANLENPFFTRLQNAPDGVNLMTNVGIQLPGVLLAPVTLLGGAALSYLVLMTLNLAGTGLAWYWVLSRHVVGNRAAALVGAACCAFAPALVSHSNGHPHITAQWLIPFIVWRVARLTRGGRPLRDGLILGALVSAQFFVSVEILFILALACAMALLGHVLFRPRAALAAAPRALAVLGVAGALTLLVTAYPLWMQFLGPQHRSGHPTDPDKYALRLASYFSYATESLAGGPQGDRRLAANVTEEASFYGWPLVLLAVAAVAWLRREHLVRVLGFTAVLAALFSLGNTINWAVRGPGVPGPFRLLNGLPVVDAMVVARFALITTAALGVLVAIVMDRLLSGRIPAWVGVVPLRPLVAVALAVALVPLLPTPLPAVGRPEVPRFVTAGGWRDHVAPGRTLVPVPVENMTSVRWGAAGGAGFAVPQGYFLGPTSPTDDTGRWGVDPRPTAALLTEVATGRRPAPVTITPAERAQAELDVRHWRADAVALPRHPRAEALRSALDACFGPGRRVDDVWLWDVRPLTR</sequence>
<evidence type="ECO:0000313" key="4">
    <source>
        <dbReference type="EMBL" id="SCG17434.1"/>
    </source>
</evidence>
<feature type="transmembrane region" description="Helical" evidence="2">
    <location>
        <begin position="426"/>
        <end position="448"/>
    </location>
</feature>
<feature type="transmembrane region" description="Helical" evidence="2">
    <location>
        <begin position="393"/>
        <end position="414"/>
    </location>
</feature>
<feature type="transmembrane region" description="Helical" evidence="2">
    <location>
        <begin position="352"/>
        <end position="373"/>
    </location>
</feature>
<proteinExistence type="predicted"/>
<dbReference type="AlphaFoldDB" id="A0A1C5GC57"/>
<protein>
    <recommendedName>
        <fullName evidence="3">DUF6311 domain-containing protein</fullName>
    </recommendedName>
</protein>
<evidence type="ECO:0000256" key="2">
    <source>
        <dbReference type="SAM" id="Phobius"/>
    </source>
</evidence>
<feature type="transmembrane region" description="Helical" evidence="2">
    <location>
        <begin position="254"/>
        <end position="274"/>
    </location>
</feature>
<evidence type="ECO:0000259" key="3">
    <source>
        <dbReference type="Pfam" id="PF19830"/>
    </source>
</evidence>
<evidence type="ECO:0000313" key="5">
    <source>
        <dbReference type="Proteomes" id="UP000198251"/>
    </source>
</evidence>
<dbReference type="GeneID" id="95803473"/>
<feature type="compositionally biased region" description="Basic and acidic residues" evidence="1">
    <location>
        <begin position="16"/>
        <end position="27"/>
    </location>
</feature>
<dbReference type="RefSeq" id="WP_089001177.1">
    <property type="nucleotide sequence ID" value="NZ_LT607733.1"/>
</dbReference>
<feature type="transmembrane region" description="Helical" evidence="2">
    <location>
        <begin position="120"/>
        <end position="144"/>
    </location>
</feature>
<reference evidence="4 5" key="1">
    <citation type="submission" date="2016-06" db="EMBL/GenBank/DDBJ databases">
        <authorList>
            <person name="Kjaerup R.B."/>
            <person name="Dalgaard T.S."/>
            <person name="Juul-Madsen H.R."/>
        </authorList>
    </citation>
    <scope>NUCLEOTIDE SEQUENCE [LARGE SCALE GENOMIC DNA]</scope>
    <source>
        <strain evidence="4 5">DSM 43913</strain>
    </source>
</reference>
<evidence type="ECO:0000256" key="1">
    <source>
        <dbReference type="SAM" id="MobiDB-lite"/>
    </source>
</evidence>
<keyword evidence="2" id="KW-0812">Transmembrane</keyword>
<feature type="region of interest" description="Disordered" evidence="1">
    <location>
        <begin position="1"/>
        <end position="29"/>
    </location>
</feature>
<gene>
    <name evidence="4" type="ORF">GA0070610_3745</name>
</gene>